<evidence type="ECO:0000256" key="1">
    <source>
        <dbReference type="ARBA" id="ARBA00004651"/>
    </source>
</evidence>
<evidence type="ECO:0000313" key="9">
    <source>
        <dbReference type="EMBL" id="MDQ0317484.1"/>
    </source>
</evidence>
<keyword evidence="4" id="KW-1003">Cell membrane</keyword>
<evidence type="ECO:0000313" key="10">
    <source>
        <dbReference type="Proteomes" id="UP001229244"/>
    </source>
</evidence>
<keyword evidence="5 8" id="KW-0812">Transmembrane</keyword>
<comment type="similarity">
    <text evidence="2">Belongs to the CPA3 antiporters (TC 2.A.63) subunit F family.</text>
</comment>
<reference evidence="9" key="1">
    <citation type="submission" date="2023-07" db="EMBL/GenBank/DDBJ databases">
        <title>Genomic Encyclopedia of Type Strains, Phase IV (KMG-IV): sequencing the most valuable type-strain genomes for metagenomic binning, comparative biology and taxonomic classification.</title>
        <authorList>
            <person name="Goeker M."/>
        </authorList>
    </citation>
    <scope>NUCLEOTIDE SEQUENCE</scope>
    <source>
        <strain evidence="9">DSM 21202</strain>
    </source>
</reference>
<keyword evidence="3" id="KW-0813">Transport</keyword>
<feature type="transmembrane region" description="Helical" evidence="8">
    <location>
        <begin position="59"/>
        <end position="82"/>
    </location>
</feature>
<gene>
    <name evidence="9" type="ORF">J2S73_003968</name>
</gene>
<proteinExistence type="inferred from homology"/>
<dbReference type="PANTHER" id="PTHR34702">
    <property type="entry name" value="NA(+)/H(+) ANTIPORTER SUBUNIT F1"/>
    <property type="match status" value="1"/>
</dbReference>
<keyword evidence="7 8" id="KW-0472">Membrane</keyword>
<dbReference type="GO" id="GO:0005886">
    <property type="term" value="C:plasma membrane"/>
    <property type="evidence" value="ECO:0007669"/>
    <property type="project" value="UniProtKB-SubCell"/>
</dbReference>
<evidence type="ECO:0000256" key="3">
    <source>
        <dbReference type="ARBA" id="ARBA00022448"/>
    </source>
</evidence>
<feature type="transmembrane region" description="Helical" evidence="8">
    <location>
        <begin position="34"/>
        <end position="52"/>
    </location>
</feature>
<evidence type="ECO:0000256" key="7">
    <source>
        <dbReference type="ARBA" id="ARBA00023136"/>
    </source>
</evidence>
<name>A0AAE3VRL2_9HYPH</name>
<accession>A0AAE3VRL2</accession>
<evidence type="ECO:0000256" key="5">
    <source>
        <dbReference type="ARBA" id="ARBA00022692"/>
    </source>
</evidence>
<keyword evidence="10" id="KW-1185">Reference proteome</keyword>
<dbReference type="GO" id="GO:0015385">
    <property type="term" value="F:sodium:proton antiporter activity"/>
    <property type="evidence" value="ECO:0007669"/>
    <property type="project" value="TreeGrafter"/>
</dbReference>
<dbReference type="RefSeq" id="WP_306887403.1">
    <property type="nucleotide sequence ID" value="NZ_JAUSUL010000005.1"/>
</dbReference>
<evidence type="ECO:0000256" key="4">
    <source>
        <dbReference type="ARBA" id="ARBA00022475"/>
    </source>
</evidence>
<dbReference type="AlphaFoldDB" id="A0AAE3VRL2"/>
<keyword evidence="6 8" id="KW-1133">Transmembrane helix</keyword>
<comment type="caution">
    <text evidence="9">The sequence shown here is derived from an EMBL/GenBank/DDBJ whole genome shotgun (WGS) entry which is preliminary data.</text>
</comment>
<dbReference type="Proteomes" id="UP001229244">
    <property type="component" value="Unassembled WGS sequence"/>
</dbReference>
<sequence>MLEIIDIALVLFGAIAVVLGAVRAVIGPHMVDRVIALDMLTVAGVAFAALAARASGSGAFLDVALGIALMGFVATIAFSRLIERLPENPEDREERP</sequence>
<evidence type="ECO:0000256" key="6">
    <source>
        <dbReference type="ARBA" id="ARBA00022989"/>
    </source>
</evidence>
<evidence type="ECO:0000256" key="2">
    <source>
        <dbReference type="ARBA" id="ARBA00009212"/>
    </source>
</evidence>
<protein>
    <submittedName>
        <fullName evidence="9">Multicomponent Na+:H+ antiporter subunit F</fullName>
    </submittedName>
</protein>
<dbReference type="Pfam" id="PF04066">
    <property type="entry name" value="MrpF_PhaF"/>
    <property type="match status" value="1"/>
</dbReference>
<organism evidence="9 10">
    <name type="scientific">Amorphus orientalis</name>
    <dbReference type="NCBI Taxonomy" id="649198"/>
    <lineage>
        <taxon>Bacteria</taxon>
        <taxon>Pseudomonadati</taxon>
        <taxon>Pseudomonadota</taxon>
        <taxon>Alphaproteobacteria</taxon>
        <taxon>Hyphomicrobiales</taxon>
        <taxon>Amorphaceae</taxon>
        <taxon>Amorphus</taxon>
    </lineage>
</organism>
<dbReference type="InterPro" id="IPR007208">
    <property type="entry name" value="MrpF/PhaF-like"/>
</dbReference>
<dbReference type="PANTHER" id="PTHR34702:SF1">
    <property type="entry name" value="NA(+)_H(+) ANTIPORTER SUBUNIT F"/>
    <property type="match status" value="1"/>
</dbReference>
<comment type="subcellular location">
    <subcellularLocation>
        <location evidence="1">Cell membrane</location>
        <topology evidence="1">Multi-pass membrane protein</topology>
    </subcellularLocation>
</comment>
<dbReference type="EMBL" id="JAUSUL010000005">
    <property type="protein sequence ID" value="MDQ0317484.1"/>
    <property type="molecule type" value="Genomic_DNA"/>
</dbReference>
<evidence type="ECO:0000256" key="8">
    <source>
        <dbReference type="SAM" id="Phobius"/>
    </source>
</evidence>